<evidence type="ECO:0008006" key="5">
    <source>
        <dbReference type="Google" id="ProtNLM"/>
    </source>
</evidence>
<dbReference type="EMBL" id="CAVNYO010000436">
    <property type="protein sequence ID" value="CAK5279366.1"/>
    <property type="molecule type" value="Genomic_DNA"/>
</dbReference>
<evidence type="ECO:0000259" key="1">
    <source>
        <dbReference type="PROSITE" id="PS50821"/>
    </source>
</evidence>
<dbReference type="GO" id="GO:0003924">
    <property type="term" value="F:GTPase activity"/>
    <property type="evidence" value="ECO:0007669"/>
    <property type="project" value="InterPro"/>
</dbReference>
<dbReference type="SUPFAM" id="SSF52540">
    <property type="entry name" value="P-loop containing nucleoside triphosphate hydrolases"/>
    <property type="match status" value="1"/>
</dbReference>
<dbReference type="SMART" id="SM00175">
    <property type="entry name" value="RAB"/>
    <property type="match status" value="1"/>
</dbReference>
<dbReference type="InterPro" id="IPR003100">
    <property type="entry name" value="PAZ_dom"/>
</dbReference>
<dbReference type="FunFam" id="3.40.50.300:FF:001447">
    <property type="entry name" value="Ras-related protein Rab-1B"/>
    <property type="match status" value="1"/>
</dbReference>
<evidence type="ECO:0000313" key="4">
    <source>
        <dbReference type="Proteomes" id="UP001295794"/>
    </source>
</evidence>
<evidence type="ECO:0000313" key="3">
    <source>
        <dbReference type="EMBL" id="CAK5279366.1"/>
    </source>
</evidence>
<evidence type="ECO:0000259" key="2">
    <source>
        <dbReference type="PROSITE" id="PS50822"/>
    </source>
</evidence>
<dbReference type="SUPFAM" id="SSF101690">
    <property type="entry name" value="PAZ domain"/>
    <property type="match status" value="1"/>
</dbReference>
<dbReference type="InterPro" id="IPR003165">
    <property type="entry name" value="Piwi"/>
</dbReference>
<dbReference type="InterPro" id="IPR001806">
    <property type="entry name" value="Small_GTPase"/>
</dbReference>
<name>A0AAD2HNS9_9AGAR</name>
<gene>
    <name evidence="3" type="ORF">MYCIT1_LOCUS29372</name>
</gene>
<dbReference type="PROSITE" id="PS50821">
    <property type="entry name" value="PAZ"/>
    <property type="match status" value="1"/>
</dbReference>
<protein>
    <recommendedName>
        <fullName evidence="5">Piwi-domain-containing protein</fullName>
    </recommendedName>
</protein>
<dbReference type="Pfam" id="PF00071">
    <property type="entry name" value="Ras"/>
    <property type="match status" value="1"/>
</dbReference>
<proteinExistence type="predicted"/>
<dbReference type="GO" id="GO:0003723">
    <property type="term" value="F:RNA binding"/>
    <property type="evidence" value="ECO:0007669"/>
    <property type="project" value="InterPro"/>
</dbReference>
<dbReference type="SMART" id="SM00174">
    <property type="entry name" value="RHO"/>
    <property type="match status" value="1"/>
</dbReference>
<dbReference type="NCBIfam" id="TIGR00231">
    <property type="entry name" value="small_GTP"/>
    <property type="match status" value="1"/>
</dbReference>
<dbReference type="InterPro" id="IPR027417">
    <property type="entry name" value="P-loop_NTPase"/>
</dbReference>
<organism evidence="3 4">
    <name type="scientific">Mycena citricolor</name>
    <dbReference type="NCBI Taxonomy" id="2018698"/>
    <lineage>
        <taxon>Eukaryota</taxon>
        <taxon>Fungi</taxon>
        <taxon>Dikarya</taxon>
        <taxon>Basidiomycota</taxon>
        <taxon>Agaricomycotina</taxon>
        <taxon>Agaricomycetes</taxon>
        <taxon>Agaricomycetidae</taxon>
        <taxon>Agaricales</taxon>
        <taxon>Marasmiineae</taxon>
        <taxon>Mycenaceae</taxon>
        <taxon>Mycena</taxon>
    </lineage>
</organism>
<dbReference type="SUPFAM" id="SSF53098">
    <property type="entry name" value="Ribonuclease H-like"/>
    <property type="match status" value="1"/>
</dbReference>
<dbReference type="PRINTS" id="PR00449">
    <property type="entry name" value="RASTRNSFRMNG"/>
</dbReference>
<dbReference type="InterPro" id="IPR012337">
    <property type="entry name" value="RNaseH-like_sf"/>
</dbReference>
<dbReference type="CDD" id="cd02846">
    <property type="entry name" value="PAZ_argonaute_like"/>
    <property type="match status" value="1"/>
</dbReference>
<dbReference type="Gene3D" id="3.30.420.10">
    <property type="entry name" value="Ribonuclease H-like superfamily/Ribonuclease H"/>
    <property type="match status" value="1"/>
</dbReference>
<dbReference type="InterPro" id="IPR014811">
    <property type="entry name" value="ArgoL1"/>
</dbReference>
<dbReference type="Pfam" id="PF02171">
    <property type="entry name" value="Piwi"/>
    <property type="match status" value="1"/>
</dbReference>
<dbReference type="Gene3D" id="3.40.50.2300">
    <property type="match status" value="2"/>
</dbReference>
<dbReference type="SMART" id="SM00950">
    <property type="entry name" value="Piwi"/>
    <property type="match status" value="1"/>
</dbReference>
<dbReference type="PROSITE" id="PS50822">
    <property type="entry name" value="PIWI"/>
    <property type="match status" value="1"/>
</dbReference>
<dbReference type="PROSITE" id="PS51419">
    <property type="entry name" value="RAB"/>
    <property type="match status" value="1"/>
</dbReference>
<comment type="caution">
    <text evidence="3">The sequence shown here is derived from an EMBL/GenBank/DDBJ whole genome shotgun (WGS) entry which is preliminary data.</text>
</comment>
<sequence length="980" mass="109670">MMSCLLLRFADDTYTESYISTIGVDFKIRTIELEGKTVKLQIWDTAGQERFRTITSSYYRGAHGIIVVYDVTDNDTFTNVKQWLQEIDRYASEGVNKLLVGNKSDLTGKKVVEYSVAKARIRRPAHDSLPRDVGQERHQRRAGVLDNGQADQGPDGVLFDTRWRRRQIVYDHSWADDDATAIIRLLLMFEPALTRKTGKDVDKRQRLIQKALLVYANKFQTRPLYDGGSLMYSSSAIETGTYRVHAHRQEASAEAAGWYNIKIIRTAGQEIDPTILLRPGNHPDKLAATNLLQLVLIQASQEEYFSKGKSYFTPVGLRAPTRMPIELWSGYSQAMRPARGGMLVTVDTAVAAFYKRGSLIDLSLEVLGSNNVRDLAISDPSHRAFVTLAAFFHKRHIRTRTAESRIKTIRELYPGPVGSYSFKNDKMGRSTTIAEYFQRQYNIRLQHPELFGVVISTPKSTYHPVIIPVELCVMVEGQFYKKKLSGQATSEMIKMSALPPKERLATVQGIAGTNAQHSPVRRFAASQHMREAGMDIDTAPLVVDGTYLGVPALDFGSGSVTPRDGAWNVMNTTFLKAKALDRWAVLNLDPRGIHQNLLAKTIGDLMGCCRKLGEHGYVFCLIADPHFNHFIVAVREPTKVDTVNPMQAKEVQMASRVRTQCLNEEKLRRGNNQYFNNIALKINARLGGVNARTNSSALQKACSVPVMIFGADVNHPSPGSSSVSVASVVWSFDELGTRYCATSRVQAPRLEIIEPESLQEMVAGALSMFGQRNRRSPARIYFYRDGVSEGEFENVKAFEIKAIKDAIDQVWTRFNIPDPKPKLTLIVVGKRHHVSFFPDKPSAGDKTGNCKAGLVVSDKLANPYYEDFYLQSHAAIKGTSRSAHYTVLLNEMGDSMQQLQDLSFALCHVYAKATRSVSIPAPVYYADLACARGKYHMDPSEGLHFDTASNASGEREINLDQWCKAFRQVHSNIQGSMYFL</sequence>
<dbReference type="Pfam" id="PF02170">
    <property type="entry name" value="PAZ"/>
    <property type="match status" value="1"/>
</dbReference>
<dbReference type="GO" id="GO:0005525">
    <property type="term" value="F:GTP binding"/>
    <property type="evidence" value="ECO:0007669"/>
    <property type="project" value="InterPro"/>
</dbReference>
<dbReference type="SMART" id="SM00173">
    <property type="entry name" value="RAS"/>
    <property type="match status" value="1"/>
</dbReference>
<dbReference type="InterPro" id="IPR005225">
    <property type="entry name" value="Small_GTP-bd"/>
</dbReference>
<dbReference type="SMART" id="SM01163">
    <property type="entry name" value="DUF1785"/>
    <property type="match status" value="1"/>
</dbReference>
<dbReference type="Pfam" id="PF08699">
    <property type="entry name" value="ArgoL1"/>
    <property type="match status" value="1"/>
</dbReference>
<dbReference type="PANTHER" id="PTHR22891">
    <property type="entry name" value="EUKARYOTIC TRANSLATION INITIATION FACTOR 2C"/>
    <property type="match status" value="1"/>
</dbReference>
<dbReference type="InterPro" id="IPR036397">
    <property type="entry name" value="RNaseH_sf"/>
</dbReference>
<feature type="domain" description="Piwi" evidence="2">
    <location>
        <begin position="657"/>
        <end position="938"/>
    </location>
</feature>
<dbReference type="Gene3D" id="2.170.260.10">
    <property type="entry name" value="paz domain"/>
    <property type="match status" value="1"/>
</dbReference>
<feature type="domain" description="PAZ" evidence="1">
    <location>
        <begin position="362"/>
        <end position="476"/>
    </location>
</feature>
<dbReference type="Gene3D" id="3.40.50.300">
    <property type="entry name" value="P-loop containing nucleotide triphosphate hydrolases"/>
    <property type="match status" value="1"/>
</dbReference>
<keyword evidence="4" id="KW-1185">Reference proteome</keyword>
<accession>A0AAD2HNS9</accession>
<dbReference type="InterPro" id="IPR036085">
    <property type="entry name" value="PAZ_dom_sf"/>
</dbReference>
<dbReference type="PROSITE" id="PS51421">
    <property type="entry name" value="RAS"/>
    <property type="match status" value="1"/>
</dbReference>
<dbReference type="AlphaFoldDB" id="A0AAD2HNS9"/>
<dbReference type="Proteomes" id="UP001295794">
    <property type="component" value="Unassembled WGS sequence"/>
</dbReference>
<reference evidence="3" key="1">
    <citation type="submission" date="2023-11" db="EMBL/GenBank/DDBJ databases">
        <authorList>
            <person name="De Vega J J."/>
            <person name="De Vega J J."/>
        </authorList>
    </citation>
    <scope>NUCLEOTIDE SEQUENCE</scope>
</reference>